<dbReference type="PANTHER" id="PTHR12320:SF1">
    <property type="entry name" value="PROTEIN PHOSPHATASE PTC7 HOMOLOG"/>
    <property type="match status" value="1"/>
</dbReference>
<comment type="cofactor">
    <cofactor evidence="1 9">
        <name>Mn(2+)</name>
        <dbReference type="ChEBI" id="CHEBI:29035"/>
    </cofactor>
</comment>
<evidence type="ECO:0000256" key="2">
    <source>
        <dbReference type="ARBA" id="ARBA00001946"/>
    </source>
</evidence>
<protein>
    <recommendedName>
        <fullName evidence="9">Protein phosphatase</fullName>
        <ecNumber evidence="9">3.1.3.16</ecNumber>
    </recommendedName>
</protein>
<dbReference type="InterPro" id="IPR039123">
    <property type="entry name" value="PPTC7"/>
</dbReference>
<dbReference type="SUPFAM" id="SSF81606">
    <property type="entry name" value="PP2C-like"/>
    <property type="match status" value="2"/>
</dbReference>
<dbReference type="GO" id="GO:0046872">
    <property type="term" value="F:metal ion binding"/>
    <property type="evidence" value="ECO:0007669"/>
    <property type="project" value="UniProtKB-UniRule"/>
</dbReference>
<organism evidence="11 12">
    <name type="scientific">Psylliodes chrysocephalus</name>
    <dbReference type="NCBI Taxonomy" id="3402493"/>
    <lineage>
        <taxon>Eukaryota</taxon>
        <taxon>Metazoa</taxon>
        <taxon>Ecdysozoa</taxon>
        <taxon>Arthropoda</taxon>
        <taxon>Hexapoda</taxon>
        <taxon>Insecta</taxon>
        <taxon>Pterygota</taxon>
        <taxon>Neoptera</taxon>
        <taxon>Endopterygota</taxon>
        <taxon>Coleoptera</taxon>
        <taxon>Polyphaga</taxon>
        <taxon>Cucujiformia</taxon>
        <taxon>Chrysomeloidea</taxon>
        <taxon>Chrysomelidae</taxon>
        <taxon>Galerucinae</taxon>
        <taxon>Alticini</taxon>
        <taxon>Psylliodes</taxon>
    </lineage>
</organism>
<dbReference type="InterPro" id="IPR001932">
    <property type="entry name" value="PPM-type_phosphatase-like_dom"/>
</dbReference>
<name>A0A9P0G318_9CUCU</name>
<keyword evidence="4 9" id="KW-0460">Magnesium</keyword>
<keyword evidence="9" id="KW-0479">Metal-binding</keyword>
<evidence type="ECO:0000256" key="6">
    <source>
        <dbReference type="ARBA" id="ARBA00023211"/>
    </source>
</evidence>
<evidence type="ECO:0000313" key="11">
    <source>
        <dbReference type="EMBL" id="CAH1100039.1"/>
    </source>
</evidence>
<feature type="domain" description="PPM-type phosphatase" evidence="10">
    <location>
        <begin position="42"/>
        <end position="536"/>
    </location>
</feature>
<comment type="cofactor">
    <cofactor evidence="2 9">
        <name>Mg(2+)</name>
        <dbReference type="ChEBI" id="CHEBI:18420"/>
    </cofactor>
</comment>
<evidence type="ECO:0000256" key="4">
    <source>
        <dbReference type="ARBA" id="ARBA00022842"/>
    </source>
</evidence>
<sequence>MHSLLVTGRLISRAFWNGIANVSATSDPNIHRKPESQLISAVCGFSKERKIQRLIKGQFGDDAWFTAKYKSADVLGVADGVGGWRAYGIDPGEFSLHLMKTCERLVKLGIFTPTNPSELLAKSYYELLHHKKAILGEKKRLRFTYEDDIVLLREVVSRNPFQNSDMWEEVKTSVFQVTKKLFSIKTIRQHIQLLLDQWIEKEKNNQKSSGVEEPYSERDVLLQEVKDFVEEDKQIKCTKLQNKKAQKMITESAKELRTEMAVSFYEANINNSIIDHNYVSNSQVIIEECDMNEDFEMASTSNKNNGQPSNSILVDEIANETPRKKLCPNIKNVLGPIRKRAKKTTYMRKTGLDYLKEKNSKELELEEKRLNIEERKVTVSERSIALAEKKFEFERSSTACVVVLNRDNNTLYTANIGDSGFMVVRKGKVIRRSEEQQHYFNTPFQLSLPPPGYRQEVLSDRPDAAMTDNIPVEDGDVQGERCAGRLQMVANSLAWMARNLSFDETFISPFAESAFANGINTIGGKPDDITVVLATVAI</sequence>
<evidence type="ECO:0000256" key="3">
    <source>
        <dbReference type="ARBA" id="ARBA00006702"/>
    </source>
</evidence>
<proteinExistence type="inferred from homology"/>
<dbReference type="InterPro" id="IPR036457">
    <property type="entry name" value="PPM-type-like_dom_sf"/>
</dbReference>
<keyword evidence="9" id="KW-0378">Hydrolase</keyword>
<dbReference type="Pfam" id="PF00481">
    <property type="entry name" value="PP2C"/>
    <property type="match status" value="1"/>
</dbReference>
<evidence type="ECO:0000256" key="9">
    <source>
        <dbReference type="RuleBase" id="RU366020"/>
    </source>
</evidence>
<comment type="catalytic activity">
    <reaction evidence="8 9">
        <text>O-phospho-L-threonyl-[protein] + H2O = L-threonyl-[protein] + phosphate</text>
        <dbReference type="Rhea" id="RHEA:47004"/>
        <dbReference type="Rhea" id="RHEA-COMP:11060"/>
        <dbReference type="Rhea" id="RHEA-COMP:11605"/>
        <dbReference type="ChEBI" id="CHEBI:15377"/>
        <dbReference type="ChEBI" id="CHEBI:30013"/>
        <dbReference type="ChEBI" id="CHEBI:43474"/>
        <dbReference type="ChEBI" id="CHEBI:61977"/>
        <dbReference type="EC" id="3.1.3.16"/>
    </reaction>
</comment>
<dbReference type="Proteomes" id="UP001153636">
    <property type="component" value="Chromosome 10"/>
</dbReference>
<accession>A0A9P0G318</accession>
<comment type="similarity">
    <text evidence="3 9">Belongs to the PP2C family.</text>
</comment>
<keyword evidence="5 9" id="KW-0904">Protein phosphatase</keyword>
<evidence type="ECO:0000259" key="10">
    <source>
        <dbReference type="PROSITE" id="PS51746"/>
    </source>
</evidence>
<dbReference type="GO" id="GO:0005739">
    <property type="term" value="C:mitochondrion"/>
    <property type="evidence" value="ECO:0007669"/>
    <property type="project" value="TreeGrafter"/>
</dbReference>
<dbReference type="EMBL" id="OV651822">
    <property type="protein sequence ID" value="CAH1100039.1"/>
    <property type="molecule type" value="Genomic_DNA"/>
</dbReference>
<evidence type="ECO:0000256" key="7">
    <source>
        <dbReference type="ARBA" id="ARBA00047761"/>
    </source>
</evidence>
<evidence type="ECO:0000256" key="1">
    <source>
        <dbReference type="ARBA" id="ARBA00001936"/>
    </source>
</evidence>
<dbReference type="EC" id="3.1.3.16" evidence="9"/>
<dbReference type="PROSITE" id="PS51746">
    <property type="entry name" value="PPM_2"/>
    <property type="match status" value="1"/>
</dbReference>
<keyword evidence="6 9" id="KW-0464">Manganese</keyword>
<evidence type="ECO:0000256" key="5">
    <source>
        <dbReference type="ARBA" id="ARBA00022912"/>
    </source>
</evidence>
<dbReference type="PANTHER" id="PTHR12320">
    <property type="entry name" value="PROTEIN PHOSPHATASE 2C"/>
    <property type="match status" value="1"/>
</dbReference>
<gene>
    <name evidence="11" type="ORF">PSYICH_LOCUS1745</name>
</gene>
<dbReference type="GO" id="GO:0004722">
    <property type="term" value="F:protein serine/threonine phosphatase activity"/>
    <property type="evidence" value="ECO:0007669"/>
    <property type="project" value="UniProtKB-EC"/>
</dbReference>
<dbReference type="AlphaFoldDB" id="A0A9P0G318"/>
<comment type="catalytic activity">
    <reaction evidence="7 9">
        <text>O-phospho-L-seryl-[protein] + H2O = L-seryl-[protein] + phosphate</text>
        <dbReference type="Rhea" id="RHEA:20629"/>
        <dbReference type="Rhea" id="RHEA-COMP:9863"/>
        <dbReference type="Rhea" id="RHEA-COMP:11604"/>
        <dbReference type="ChEBI" id="CHEBI:15377"/>
        <dbReference type="ChEBI" id="CHEBI:29999"/>
        <dbReference type="ChEBI" id="CHEBI:43474"/>
        <dbReference type="ChEBI" id="CHEBI:83421"/>
        <dbReference type="EC" id="3.1.3.16"/>
    </reaction>
</comment>
<evidence type="ECO:0000256" key="8">
    <source>
        <dbReference type="ARBA" id="ARBA00048336"/>
    </source>
</evidence>
<dbReference type="OrthoDB" id="60843at2759"/>
<dbReference type="Gene3D" id="3.60.40.10">
    <property type="entry name" value="PPM-type phosphatase domain"/>
    <property type="match status" value="1"/>
</dbReference>
<evidence type="ECO:0000313" key="12">
    <source>
        <dbReference type="Proteomes" id="UP001153636"/>
    </source>
</evidence>
<keyword evidence="12" id="KW-1185">Reference proteome</keyword>
<reference evidence="11" key="1">
    <citation type="submission" date="2022-01" db="EMBL/GenBank/DDBJ databases">
        <authorList>
            <person name="King R."/>
        </authorList>
    </citation>
    <scope>NUCLEOTIDE SEQUENCE</scope>
</reference>